<name>A0ABN9Q7M6_9DINO</name>
<reference evidence="2" key="1">
    <citation type="submission" date="2023-10" db="EMBL/GenBank/DDBJ databases">
        <authorList>
            <person name="Chen Y."/>
            <person name="Shah S."/>
            <person name="Dougan E. K."/>
            <person name="Thang M."/>
            <person name="Chan C."/>
        </authorList>
    </citation>
    <scope>NUCLEOTIDE SEQUENCE [LARGE SCALE GENOMIC DNA]</scope>
</reference>
<feature type="region of interest" description="Disordered" evidence="1">
    <location>
        <begin position="63"/>
        <end position="154"/>
    </location>
</feature>
<gene>
    <name evidence="2" type="ORF">PCOR1329_LOCUS8659</name>
</gene>
<feature type="compositionally biased region" description="Basic residues" evidence="1">
    <location>
        <begin position="16"/>
        <end position="33"/>
    </location>
</feature>
<feature type="region of interest" description="Disordered" evidence="1">
    <location>
        <begin position="192"/>
        <end position="220"/>
    </location>
</feature>
<evidence type="ECO:0000313" key="2">
    <source>
        <dbReference type="EMBL" id="CAK0800521.1"/>
    </source>
</evidence>
<dbReference type="EMBL" id="CAUYUJ010002381">
    <property type="protein sequence ID" value="CAK0800521.1"/>
    <property type="molecule type" value="Genomic_DNA"/>
</dbReference>
<feature type="compositionally biased region" description="Low complexity" evidence="1">
    <location>
        <begin position="82"/>
        <end position="99"/>
    </location>
</feature>
<proteinExistence type="predicted"/>
<feature type="compositionally biased region" description="Gly residues" evidence="1">
    <location>
        <begin position="100"/>
        <end position="111"/>
    </location>
</feature>
<comment type="caution">
    <text evidence="2">The sequence shown here is derived from an EMBL/GenBank/DDBJ whole genome shotgun (WGS) entry which is preliminary data.</text>
</comment>
<evidence type="ECO:0000313" key="3">
    <source>
        <dbReference type="Proteomes" id="UP001189429"/>
    </source>
</evidence>
<evidence type="ECO:0000256" key="1">
    <source>
        <dbReference type="SAM" id="MobiDB-lite"/>
    </source>
</evidence>
<feature type="compositionally biased region" description="Low complexity" evidence="1">
    <location>
        <begin position="198"/>
        <end position="216"/>
    </location>
</feature>
<feature type="region of interest" description="Disordered" evidence="1">
    <location>
        <begin position="1"/>
        <end position="42"/>
    </location>
</feature>
<protein>
    <submittedName>
        <fullName evidence="2">Uncharacterized protein</fullName>
    </submittedName>
</protein>
<organism evidence="2 3">
    <name type="scientific">Prorocentrum cordatum</name>
    <dbReference type="NCBI Taxonomy" id="2364126"/>
    <lineage>
        <taxon>Eukaryota</taxon>
        <taxon>Sar</taxon>
        <taxon>Alveolata</taxon>
        <taxon>Dinophyceae</taxon>
        <taxon>Prorocentrales</taxon>
        <taxon>Prorocentraceae</taxon>
        <taxon>Prorocentrum</taxon>
    </lineage>
</organism>
<sequence>PRWPRRPRIPRAPSPHPRRHGARVVRRGGRVPRRPALPRCRRRGRGGLATAWRLRGLHLRGAAGAAGPARGGALGLSRRGHGAPPRRGPAGQRVAPARGGALGLSRGGGPVRGPASARPRRGGGALGLPRGARQGRGRGRERRQLHAAAGGGRRCDVGEGGQVLLGGGGHRWRDGGPDHLLRHGRLLRLPAGGPPPAGQGEEAAGDGLASAGRRAGTGAGRARVRGRRLCDRLHRHLAARSRARLARGDSAPLLLPSVPLWFVLAACCTPPPRPTARG</sequence>
<feature type="non-terminal residue" evidence="2">
    <location>
        <position position="1"/>
    </location>
</feature>
<accession>A0ABN9Q7M6</accession>
<keyword evidence="3" id="KW-1185">Reference proteome</keyword>
<feature type="compositionally biased region" description="Basic residues" evidence="1">
    <location>
        <begin position="133"/>
        <end position="145"/>
    </location>
</feature>
<dbReference type="Proteomes" id="UP001189429">
    <property type="component" value="Unassembled WGS sequence"/>
</dbReference>